<name>A0A8B6G7K9_MYTGA</name>
<dbReference type="AlphaFoldDB" id="A0A8B6G7K9"/>
<protein>
    <submittedName>
        <fullName evidence="1">Uncharacterized protein</fullName>
    </submittedName>
</protein>
<accession>A0A8B6G7K9</accession>
<organism evidence="1 2">
    <name type="scientific">Mytilus galloprovincialis</name>
    <name type="common">Mediterranean mussel</name>
    <dbReference type="NCBI Taxonomy" id="29158"/>
    <lineage>
        <taxon>Eukaryota</taxon>
        <taxon>Metazoa</taxon>
        <taxon>Spiralia</taxon>
        <taxon>Lophotrochozoa</taxon>
        <taxon>Mollusca</taxon>
        <taxon>Bivalvia</taxon>
        <taxon>Autobranchia</taxon>
        <taxon>Pteriomorphia</taxon>
        <taxon>Mytilida</taxon>
        <taxon>Mytiloidea</taxon>
        <taxon>Mytilidae</taxon>
        <taxon>Mytilinae</taxon>
        <taxon>Mytilus</taxon>
    </lineage>
</organism>
<reference evidence="1" key="1">
    <citation type="submission" date="2018-11" db="EMBL/GenBank/DDBJ databases">
        <authorList>
            <person name="Alioto T."/>
            <person name="Alioto T."/>
        </authorList>
    </citation>
    <scope>NUCLEOTIDE SEQUENCE</scope>
</reference>
<evidence type="ECO:0000313" key="1">
    <source>
        <dbReference type="EMBL" id="VDI59957.1"/>
    </source>
</evidence>
<dbReference type="Proteomes" id="UP000596742">
    <property type="component" value="Unassembled WGS sequence"/>
</dbReference>
<evidence type="ECO:0000313" key="2">
    <source>
        <dbReference type="Proteomes" id="UP000596742"/>
    </source>
</evidence>
<sequence>MTNMLAFAICFVGYMHPFIWYRFESVQIPKEREIFQYYEDVIDSENLMGDRENYEPIDTLLSVNNENPGNAYAANAIEDDRENNISATITVNTEQLIIPPTNESLDEIANDPTCVLNTTHSL</sequence>
<gene>
    <name evidence="1" type="ORF">MGAL_10B060388</name>
</gene>
<keyword evidence="2" id="KW-1185">Reference proteome</keyword>
<dbReference type="OrthoDB" id="6160294at2759"/>
<dbReference type="EMBL" id="UYJE01007987">
    <property type="protein sequence ID" value="VDI59957.1"/>
    <property type="molecule type" value="Genomic_DNA"/>
</dbReference>
<proteinExistence type="predicted"/>
<comment type="caution">
    <text evidence="1">The sequence shown here is derived from an EMBL/GenBank/DDBJ whole genome shotgun (WGS) entry which is preliminary data.</text>
</comment>